<dbReference type="InterPro" id="IPR002938">
    <property type="entry name" value="FAD-bd"/>
</dbReference>
<keyword evidence="2 4" id="KW-0503">Monooxygenase</keyword>
<dbReference type="InterPro" id="IPR036188">
    <property type="entry name" value="FAD/NAD-bd_sf"/>
</dbReference>
<reference evidence="4" key="1">
    <citation type="submission" date="2020-07" db="EMBL/GenBank/DDBJ databases">
        <title>Huge and variable diversity of episymbiotic CPR bacteria and DPANN archaea in groundwater ecosystems.</title>
        <authorList>
            <person name="He C.Y."/>
            <person name="Keren R."/>
            <person name="Whittaker M."/>
            <person name="Farag I.F."/>
            <person name="Doudna J."/>
            <person name="Cate J.H.D."/>
            <person name="Banfield J.F."/>
        </authorList>
    </citation>
    <scope>NUCLEOTIDE SEQUENCE</scope>
    <source>
        <strain evidence="4">NC_groundwater_1586_Pr3_B-0.1um_66_15</strain>
    </source>
</reference>
<name>A0A933NV69_9HYPH</name>
<dbReference type="PANTHER" id="PTHR13789:SF309">
    <property type="entry name" value="PUTATIVE (AFU_ORTHOLOGUE AFUA_6G14510)-RELATED"/>
    <property type="match status" value="1"/>
</dbReference>
<keyword evidence="1" id="KW-0560">Oxidoreductase</keyword>
<feature type="non-terminal residue" evidence="4">
    <location>
        <position position="1"/>
    </location>
</feature>
<dbReference type="InterPro" id="IPR050493">
    <property type="entry name" value="FAD-dep_Monooxygenase_BioMet"/>
</dbReference>
<comment type="caution">
    <text evidence="4">The sequence shown here is derived from an EMBL/GenBank/DDBJ whole genome shotgun (WGS) entry which is preliminary data.</text>
</comment>
<evidence type="ECO:0000256" key="2">
    <source>
        <dbReference type="ARBA" id="ARBA00023033"/>
    </source>
</evidence>
<dbReference type="GO" id="GO:0071949">
    <property type="term" value="F:FAD binding"/>
    <property type="evidence" value="ECO:0007669"/>
    <property type="project" value="InterPro"/>
</dbReference>
<feature type="domain" description="FAD-binding" evidence="3">
    <location>
        <begin position="10"/>
        <end position="56"/>
    </location>
</feature>
<gene>
    <name evidence="4" type="ORF">HY834_02225</name>
</gene>
<evidence type="ECO:0000313" key="5">
    <source>
        <dbReference type="Proteomes" id="UP000782610"/>
    </source>
</evidence>
<dbReference type="PANTHER" id="PTHR13789">
    <property type="entry name" value="MONOOXYGENASE"/>
    <property type="match status" value="1"/>
</dbReference>
<dbReference type="Pfam" id="PF01494">
    <property type="entry name" value="FAD_binding_3"/>
    <property type="match status" value="1"/>
</dbReference>
<accession>A0A933NV69</accession>
<proteinExistence type="predicted"/>
<evidence type="ECO:0000313" key="4">
    <source>
        <dbReference type="EMBL" id="MBI4920539.1"/>
    </source>
</evidence>
<evidence type="ECO:0000259" key="3">
    <source>
        <dbReference type="Pfam" id="PF01494"/>
    </source>
</evidence>
<dbReference type="PRINTS" id="PR00420">
    <property type="entry name" value="RNGMNOXGNASE"/>
</dbReference>
<protein>
    <submittedName>
        <fullName evidence="4">FAD-dependent monooxygenase</fullName>
    </submittedName>
</protein>
<dbReference type="AlphaFoldDB" id="A0A933NV69"/>
<organism evidence="4 5">
    <name type="scientific">Devosia nanyangense</name>
    <dbReference type="NCBI Taxonomy" id="1228055"/>
    <lineage>
        <taxon>Bacteria</taxon>
        <taxon>Pseudomonadati</taxon>
        <taxon>Pseudomonadota</taxon>
        <taxon>Alphaproteobacteria</taxon>
        <taxon>Hyphomicrobiales</taxon>
        <taxon>Devosiaceae</taxon>
        <taxon>Devosia</taxon>
    </lineage>
</organism>
<dbReference type="EMBL" id="JACRAF010000006">
    <property type="protein sequence ID" value="MBI4920539.1"/>
    <property type="molecule type" value="Genomic_DNA"/>
</dbReference>
<dbReference type="SUPFAM" id="SSF51905">
    <property type="entry name" value="FAD/NAD(P)-binding domain"/>
    <property type="match status" value="1"/>
</dbReference>
<sequence length="137" mass="14885">GALSLARYAHHTTATPFSERLVAVGDAAHSTSPQLGQGANMALLDARALTLALRMADPAAALETYAWLRRGHVRLYQALSLMLTPFYQSESRALPVLRDILVPIATTVPPLPQFLAALVAGRLLDPLKRLRLEPVRL</sequence>
<dbReference type="Gene3D" id="3.50.50.60">
    <property type="entry name" value="FAD/NAD(P)-binding domain"/>
    <property type="match status" value="1"/>
</dbReference>
<dbReference type="GO" id="GO:0004497">
    <property type="term" value="F:monooxygenase activity"/>
    <property type="evidence" value="ECO:0007669"/>
    <property type="project" value="UniProtKB-KW"/>
</dbReference>
<evidence type="ECO:0000256" key="1">
    <source>
        <dbReference type="ARBA" id="ARBA00023002"/>
    </source>
</evidence>
<dbReference type="Proteomes" id="UP000782610">
    <property type="component" value="Unassembled WGS sequence"/>
</dbReference>